<dbReference type="Gene3D" id="1.20.140.10">
    <property type="entry name" value="Butyryl-CoA Dehydrogenase, subunit A, domain 3"/>
    <property type="match status" value="1"/>
</dbReference>
<reference evidence="3" key="1">
    <citation type="submission" date="2021-03" db="EMBL/GenBank/DDBJ databases">
        <authorList>
            <person name="Kanchanasin P."/>
            <person name="Saeng-In P."/>
            <person name="Phongsopitanun W."/>
            <person name="Yuki M."/>
            <person name="Kudo T."/>
            <person name="Ohkuma M."/>
            <person name="Tanasupawat S."/>
        </authorList>
    </citation>
    <scope>NUCLEOTIDE SEQUENCE</scope>
    <source>
        <strain evidence="3">GKU 128</strain>
    </source>
</reference>
<dbReference type="PANTHER" id="PTHR43884">
    <property type="entry name" value="ACYL-COA DEHYDROGENASE"/>
    <property type="match status" value="1"/>
</dbReference>
<dbReference type="Gene3D" id="1.10.540.10">
    <property type="entry name" value="Acyl-CoA dehydrogenase/oxidase, N-terminal domain"/>
    <property type="match status" value="1"/>
</dbReference>
<dbReference type="InterPro" id="IPR009100">
    <property type="entry name" value="AcylCoA_DH/oxidase_NM_dom_sf"/>
</dbReference>
<dbReference type="InterPro" id="IPR006091">
    <property type="entry name" value="Acyl-CoA_Oxase/DH_mid-dom"/>
</dbReference>
<evidence type="ECO:0000313" key="4">
    <source>
        <dbReference type="Proteomes" id="UP000669179"/>
    </source>
</evidence>
<keyword evidence="4" id="KW-1185">Reference proteome</keyword>
<dbReference type="Pfam" id="PF02771">
    <property type="entry name" value="Acyl-CoA_dh_N"/>
    <property type="match status" value="1"/>
</dbReference>
<gene>
    <name evidence="3" type="ORF">J4573_49495</name>
</gene>
<feature type="domain" description="Acyl-CoA oxidase/dehydrogenase middle" evidence="1">
    <location>
        <begin position="129"/>
        <end position="224"/>
    </location>
</feature>
<evidence type="ECO:0000313" key="3">
    <source>
        <dbReference type="EMBL" id="MBO2455199.1"/>
    </source>
</evidence>
<feature type="domain" description="Acyl-CoA dehydrogenase/oxidase N-terminal" evidence="2">
    <location>
        <begin position="17"/>
        <end position="123"/>
    </location>
</feature>
<evidence type="ECO:0000259" key="1">
    <source>
        <dbReference type="Pfam" id="PF02770"/>
    </source>
</evidence>
<comment type="caution">
    <text evidence="3">The sequence shown here is derived from an EMBL/GenBank/DDBJ whole genome shotgun (WGS) entry which is preliminary data.</text>
</comment>
<proteinExistence type="predicted"/>
<dbReference type="RefSeq" id="WP_208263424.1">
    <property type="nucleotide sequence ID" value="NZ_JAGEOJ010000033.1"/>
</dbReference>
<dbReference type="AlphaFoldDB" id="A0A939TAA7"/>
<dbReference type="Pfam" id="PF02770">
    <property type="entry name" value="Acyl-CoA_dh_M"/>
    <property type="match status" value="1"/>
</dbReference>
<dbReference type="InterPro" id="IPR037069">
    <property type="entry name" value="AcylCoA_DH/ox_N_sf"/>
</dbReference>
<organism evidence="3 4">
    <name type="scientific">Actinomadura barringtoniae</name>
    <dbReference type="NCBI Taxonomy" id="1427535"/>
    <lineage>
        <taxon>Bacteria</taxon>
        <taxon>Bacillati</taxon>
        <taxon>Actinomycetota</taxon>
        <taxon>Actinomycetes</taxon>
        <taxon>Streptosporangiales</taxon>
        <taxon>Thermomonosporaceae</taxon>
        <taxon>Actinomadura</taxon>
    </lineage>
</organism>
<name>A0A939TAA7_9ACTN</name>
<dbReference type="PANTHER" id="PTHR43884:SF12">
    <property type="entry name" value="ISOVALERYL-COA DEHYDROGENASE, MITOCHONDRIAL-RELATED"/>
    <property type="match status" value="1"/>
</dbReference>
<evidence type="ECO:0000259" key="2">
    <source>
        <dbReference type="Pfam" id="PF02771"/>
    </source>
</evidence>
<accession>A0A939TAA7</accession>
<dbReference type="GO" id="GO:0050660">
    <property type="term" value="F:flavin adenine dinucleotide binding"/>
    <property type="evidence" value="ECO:0007669"/>
    <property type="project" value="InterPro"/>
</dbReference>
<dbReference type="Proteomes" id="UP000669179">
    <property type="component" value="Unassembled WGS sequence"/>
</dbReference>
<dbReference type="InterPro" id="IPR013786">
    <property type="entry name" value="AcylCoA_DH/ox_N"/>
</dbReference>
<dbReference type="GO" id="GO:0003995">
    <property type="term" value="F:acyl-CoA dehydrogenase activity"/>
    <property type="evidence" value="ECO:0007669"/>
    <property type="project" value="TreeGrafter"/>
</dbReference>
<dbReference type="EMBL" id="JAGEOJ010000033">
    <property type="protein sequence ID" value="MBO2455199.1"/>
    <property type="molecule type" value="Genomic_DNA"/>
</dbReference>
<dbReference type="SUPFAM" id="SSF56645">
    <property type="entry name" value="Acyl-CoA dehydrogenase NM domain-like"/>
    <property type="match status" value="1"/>
</dbReference>
<protein>
    <submittedName>
        <fullName evidence="3">Acyl-CoA dehydrogenase family protein</fullName>
    </submittedName>
</protein>
<dbReference type="Gene3D" id="2.40.110.10">
    <property type="entry name" value="Butyryl-CoA Dehydrogenase, subunit A, domain 2"/>
    <property type="match status" value="1"/>
</dbReference>
<sequence>MTSENSRGLDLGTLNLMLEALGEFTASALPEERRLELDHEDVCPEEIVRAMCGDDLGVQLVFIPEEYGGMGGGAFDSYRVCERLARIDIGLATSVFATFLGCDPILFGGTAEQKERWLGRIVKEGILLAYGATEPEAGSDLGALRTIAVPLESDGRITGYRINGRKQWISNGSIADVCTVLARTPGGPSWFVLEKGTEGFSTATPEDKHGIRLSNTAALYLDDVTVPAENLVGGEEGRGLVIAQRVFHLGARLRRSLSRHLR</sequence>
<dbReference type="InterPro" id="IPR046373">
    <property type="entry name" value="Acyl-CoA_Oxase/DH_mid-dom_sf"/>
</dbReference>